<comment type="caution">
    <text evidence="1">The sequence shown here is derived from an EMBL/GenBank/DDBJ whole genome shotgun (WGS) entry which is preliminary data.</text>
</comment>
<reference evidence="1" key="2">
    <citation type="journal article" date="2023" name="Int. J. Mol. Sci.">
        <title>De Novo Assembly and Annotation of 11 Diverse Shrub Willow (Salix) Genomes Reveals Novel Gene Organization in Sex-Linked Regions.</title>
        <authorList>
            <person name="Hyden B."/>
            <person name="Feng K."/>
            <person name="Yates T.B."/>
            <person name="Jawdy S."/>
            <person name="Cereghino C."/>
            <person name="Smart L.B."/>
            <person name="Muchero W."/>
        </authorList>
    </citation>
    <scope>NUCLEOTIDE SEQUENCE</scope>
    <source>
        <tissue evidence="1">Shoot tip</tissue>
    </source>
</reference>
<name>A0ABQ9CI01_9ROSI</name>
<proteinExistence type="predicted"/>
<sequence length="74" mass="8217">MARERLHSSSPIGGNQCLNKSLIFTSKQQQEQMEAKFSAVYTQGLFLGTLSLELPGAMQVCHPQLLRCQHQTVA</sequence>
<reference evidence="1" key="1">
    <citation type="submission" date="2022-10" db="EMBL/GenBank/DDBJ databases">
        <authorList>
            <person name="Hyden B.L."/>
            <person name="Feng K."/>
            <person name="Yates T."/>
            <person name="Jawdy S."/>
            <person name="Smart L.B."/>
            <person name="Muchero W."/>
        </authorList>
    </citation>
    <scope>NUCLEOTIDE SEQUENCE</scope>
    <source>
        <tissue evidence="1">Shoot tip</tissue>
    </source>
</reference>
<accession>A0ABQ9CI01</accession>
<dbReference type="EMBL" id="JAPFFI010000003">
    <property type="protein sequence ID" value="KAJ6399307.1"/>
    <property type="molecule type" value="Genomic_DNA"/>
</dbReference>
<keyword evidence="2" id="KW-1185">Reference proteome</keyword>
<evidence type="ECO:0000313" key="2">
    <source>
        <dbReference type="Proteomes" id="UP001141253"/>
    </source>
</evidence>
<dbReference type="Proteomes" id="UP001141253">
    <property type="component" value="Chromosome 5"/>
</dbReference>
<protein>
    <submittedName>
        <fullName evidence="1">Uncharacterized protein</fullName>
    </submittedName>
</protein>
<evidence type="ECO:0000313" key="1">
    <source>
        <dbReference type="EMBL" id="KAJ6399307.1"/>
    </source>
</evidence>
<gene>
    <name evidence="1" type="ORF">OIU77_019949</name>
</gene>
<organism evidence="1 2">
    <name type="scientific">Salix suchowensis</name>
    <dbReference type="NCBI Taxonomy" id="1278906"/>
    <lineage>
        <taxon>Eukaryota</taxon>
        <taxon>Viridiplantae</taxon>
        <taxon>Streptophyta</taxon>
        <taxon>Embryophyta</taxon>
        <taxon>Tracheophyta</taxon>
        <taxon>Spermatophyta</taxon>
        <taxon>Magnoliopsida</taxon>
        <taxon>eudicotyledons</taxon>
        <taxon>Gunneridae</taxon>
        <taxon>Pentapetalae</taxon>
        <taxon>rosids</taxon>
        <taxon>fabids</taxon>
        <taxon>Malpighiales</taxon>
        <taxon>Salicaceae</taxon>
        <taxon>Saliceae</taxon>
        <taxon>Salix</taxon>
    </lineage>
</organism>